<reference evidence="1 2" key="1">
    <citation type="submission" date="2021-10" db="EMBL/GenBank/DDBJ databases">
        <title>Draft genome of Aestuariibacter halophilus JC2043.</title>
        <authorList>
            <person name="Emsley S.A."/>
            <person name="Pfannmuller K.M."/>
            <person name="Ushijima B."/>
            <person name="Saw J.H."/>
            <person name="Videau P."/>
        </authorList>
    </citation>
    <scope>NUCLEOTIDE SEQUENCE [LARGE SCALE GENOMIC DNA]</scope>
    <source>
        <strain evidence="1 2">JC2043</strain>
    </source>
</reference>
<dbReference type="EMBL" id="JAJEWP010000005">
    <property type="protein sequence ID" value="MCC2617519.1"/>
    <property type="molecule type" value="Genomic_DNA"/>
</dbReference>
<evidence type="ECO:0000313" key="2">
    <source>
        <dbReference type="Proteomes" id="UP001520878"/>
    </source>
</evidence>
<dbReference type="Proteomes" id="UP001520878">
    <property type="component" value="Unassembled WGS sequence"/>
</dbReference>
<protein>
    <submittedName>
        <fullName evidence="1">TonB-dependent receptor</fullName>
    </submittedName>
</protein>
<organism evidence="1 2">
    <name type="scientific">Fluctibacter halophilus</name>
    <dbReference type="NCBI Taxonomy" id="226011"/>
    <lineage>
        <taxon>Bacteria</taxon>
        <taxon>Pseudomonadati</taxon>
        <taxon>Pseudomonadota</taxon>
        <taxon>Gammaproteobacteria</taxon>
        <taxon>Alteromonadales</taxon>
        <taxon>Alteromonadaceae</taxon>
        <taxon>Fluctibacter</taxon>
    </lineage>
</organism>
<name>A0ABS8GAA6_9ALTE</name>
<comment type="caution">
    <text evidence="1">The sequence shown here is derived from an EMBL/GenBank/DDBJ whole genome shotgun (WGS) entry which is preliminary data.</text>
</comment>
<sequence length="393" mass="44697">MKMKRTIIVTFCLLYGSVCQGQLNEPVVHGFVSQGVIQAKDSNYINHDGEPSLRLTEIGVNMSMRLHDRVRVAGQGIYLNGGNRYPEGVRIDYLFLDWQLASGLDWQMNVQVGRVKNYHWLFSATRDVPHTRPSIILPQSVYFDSFRDISLGSDGAALLANADTAAGSLEWHWSYGTSPISDEQSENLFSNLATGEIKQTKDHQMSLVFKPIGTSMELGLSGVNAAFDYHQGPQDRVFSGSATSKRLMLRFRYSSENWELSSELLREWVAYYGVFGPGGDIHQASEGGYLQWRYFLSPELTLLARADLFDLNRKDRSGQLRFEQTQGAVPRYFGYMDDVTLGVSWNIAPQWRAQFEYHRVKGAGRLAPVILPDTVHNDQEYWDLFAVQIMYWF</sequence>
<keyword evidence="2" id="KW-1185">Reference proteome</keyword>
<dbReference type="Gene3D" id="2.40.160.10">
    <property type="entry name" value="Porin"/>
    <property type="match status" value="1"/>
</dbReference>
<dbReference type="SUPFAM" id="SSF56935">
    <property type="entry name" value="Porins"/>
    <property type="match status" value="1"/>
</dbReference>
<accession>A0ABS8GAA6</accession>
<keyword evidence="1" id="KW-0675">Receptor</keyword>
<gene>
    <name evidence="1" type="ORF">LJ739_14795</name>
</gene>
<proteinExistence type="predicted"/>
<dbReference type="InterPro" id="IPR023614">
    <property type="entry name" value="Porin_dom_sf"/>
</dbReference>
<evidence type="ECO:0000313" key="1">
    <source>
        <dbReference type="EMBL" id="MCC2617519.1"/>
    </source>
</evidence>